<evidence type="ECO:0000256" key="1">
    <source>
        <dbReference type="ARBA" id="ARBA00022603"/>
    </source>
</evidence>
<comment type="caution">
    <text evidence="5">The sequence shown here is derived from an EMBL/GenBank/DDBJ whole genome shotgun (WGS) entry which is preliminary data.</text>
</comment>
<dbReference type="GO" id="GO:0032259">
    <property type="term" value="P:methylation"/>
    <property type="evidence" value="ECO:0007669"/>
    <property type="project" value="UniProtKB-KW"/>
</dbReference>
<feature type="binding site" evidence="3">
    <location>
        <position position="262"/>
    </location>
    <ligand>
        <name>Zn(2+)</name>
        <dbReference type="ChEBI" id="CHEBI:29105"/>
    </ligand>
</feature>
<evidence type="ECO:0000256" key="2">
    <source>
        <dbReference type="ARBA" id="ARBA00022679"/>
    </source>
</evidence>
<keyword evidence="3" id="KW-0479">Metal-binding</keyword>
<keyword evidence="6" id="KW-1185">Reference proteome</keyword>
<evidence type="ECO:0000313" key="5">
    <source>
        <dbReference type="EMBL" id="TCL43035.1"/>
    </source>
</evidence>
<evidence type="ECO:0000259" key="4">
    <source>
        <dbReference type="PROSITE" id="PS50970"/>
    </source>
</evidence>
<keyword evidence="2 3" id="KW-0808">Transferase</keyword>
<feature type="binding site" evidence="3">
    <location>
        <position position="202"/>
    </location>
    <ligand>
        <name>Zn(2+)</name>
        <dbReference type="ChEBI" id="CHEBI:29105"/>
    </ligand>
</feature>
<organism evidence="5 6">
    <name type="scientific">Harryflintia acetispora</name>
    <dbReference type="NCBI Taxonomy" id="1849041"/>
    <lineage>
        <taxon>Bacteria</taxon>
        <taxon>Bacillati</taxon>
        <taxon>Bacillota</taxon>
        <taxon>Clostridia</taxon>
        <taxon>Eubacteriales</taxon>
        <taxon>Oscillospiraceae</taxon>
        <taxon>Harryflintia</taxon>
    </lineage>
</organism>
<dbReference type="PROSITE" id="PS50970">
    <property type="entry name" value="HCY"/>
    <property type="match status" value="1"/>
</dbReference>
<comment type="cofactor">
    <cofactor evidence="3">
        <name>Zn(2+)</name>
        <dbReference type="ChEBI" id="CHEBI:29105"/>
    </cofactor>
</comment>
<name>A0A9X8UIT2_9FIRM</name>
<reference evidence="5 6" key="1">
    <citation type="submission" date="2019-03" db="EMBL/GenBank/DDBJ databases">
        <title>Genomic Encyclopedia of Type Strains, Phase IV (KMG-IV): sequencing the most valuable type-strain genomes for metagenomic binning, comparative biology and taxonomic classification.</title>
        <authorList>
            <person name="Goeker M."/>
        </authorList>
    </citation>
    <scope>NUCLEOTIDE SEQUENCE [LARGE SCALE GENOMIC DNA]</scope>
    <source>
        <strain evidence="5 6">DSM 100433</strain>
    </source>
</reference>
<evidence type="ECO:0000313" key="6">
    <source>
        <dbReference type="Proteomes" id="UP000294682"/>
    </source>
</evidence>
<protein>
    <submittedName>
        <fullName evidence="5">5-methyltetrahydrofolate--homocysteine methyltransferase</fullName>
    </submittedName>
</protein>
<dbReference type="EMBL" id="SLUK01000007">
    <property type="protein sequence ID" value="TCL43035.1"/>
    <property type="molecule type" value="Genomic_DNA"/>
</dbReference>
<dbReference type="AlphaFoldDB" id="A0A9X8UIT2"/>
<dbReference type="SUPFAM" id="SSF82282">
    <property type="entry name" value="Homocysteine S-methyltransferase"/>
    <property type="match status" value="1"/>
</dbReference>
<dbReference type="GO" id="GO:0008168">
    <property type="term" value="F:methyltransferase activity"/>
    <property type="evidence" value="ECO:0007669"/>
    <property type="project" value="UniProtKB-UniRule"/>
</dbReference>
<dbReference type="RefSeq" id="WP_132084746.1">
    <property type="nucleotide sequence ID" value="NZ_SLUK01000007.1"/>
</dbReference>
<proteinExistence type="predicted"/>
<dbReference type="InterPro" id="IPR003726">
    <property type="entry name" value="HCY_dom"/>
</dbReference>
<dbReference type="InterPro" id="IPR036589">
    <property type="entry name" value="HCY_dom_sf"/>
</dbReference>
<feature type="binding site" evidence="3">
    <location>
        <position position="261"/>
    </location>
    <ligand>
        <name>Zn(2+)</name>
        <dbReference type="ChEBI" id="CHEBI:29105"/>
    </ligand>
</feature>
<accession>A0A9X8UIT2</accession>
<evidence type="ECO:0000256" key="3">
    <source>
        <dbReference type="PROSITE-ProRule" id="PRU00333"/>
    </source>
</evidence>
<keyword evidence="3" id="KW-0862">Zinc</keyword>
<sequence>MNTPPPRRPLLLDGATGTNLLQQGMPPGACTETWVLDHPRALQDLQRAYLEAGSDLLLAPTFGANRLRLRQQGLSLPVIELNERLVALTREAAGSRCLVAGDISATGEQVEPFGDLPFLELVDCFAEQAFALKRAGVDLIVCETMTSLTECRAALLAARETGLPVYVSVTVDDSGRTPQEADPMAVLITMQGLGASAFGINCSDSSQGLEEQFLRLAPQANIPLLAKPSAGLSPDRVLSPREFARTMERLLLAGVTIAGGCCQTTPAHIRELRRLLDSFDFSAVRIERDEHEITAACDAQSFSLEEEFEFSDELRCSLDMSDEILEIEDRGEDVLLVRVHTAEDAHFFALNAHMARLPVAFVSDSEEALEMALVLYNGRAIIDSMSDLPREILERLAMGYGATVI</sequence>
<dbReference type="PANTHER" id="PTHR11103:SF18">
    <property type="entry name" value="SLR1189 PROTEIN"/>
    <property type="match status" value="1"/>
</dbReference>
<dbReference type="Proteomes" id="UP000294682">
    <property type="component" value="Unassembled WGS sequence"/>
</dbReference>
<dbReference type="Gene3D" id="3.20.20.330">
    <property type="entry name" value="Homocysteine-binding-like domain"/>
    <property type="match status" value="1"/>
</dbReference>
<dbReference type="Pfam" id="PF02574">
    <property type="entry name" value="S-methyl_trans"/>
    <property type="match status" value="1"/>
</dbReference>
<feature type="domain" description="Hcy-binding" evidence="4">
    <location>
        <begin position="1"/>
        <end position="276"/>
    </location>
</feature>
<dbReference type="GO" id="GO:0046872">
    <property type="term" value="F:metal ion binding"/>
    <property type="evidence" value="ECO:0007669"/>
    <property type="project" value="UniProtKB-KW"/>
</dbReference>
<dbReference type="PANTHER" id="PTHR11103">
    <property type="entry name" value="SLR1189 PROTEIN"/>
    <property type="match status" value="1"/>
</dbReference>
<keyword evidence="1 3" id="KW-0489">Methyltransferase</keyword>
<gene>
    <name evidence="5" type="ORF">EDD78_107138</name>
</gene>